<dbReference type="EMBL" id="REGN01000733">
    <property type="protein sequence ID" value="RNA39596.1"/>
    <property type="molecule type" value="Genomic_DNA"/>
</dbReference>
<reference evidence="1 2" key="1">
    <citation type="journal article" date="2018" name="Sci. Rep.">
        <title>Genomic signatures of local adaptation to the degree of environmental predictability in rotifers.</title>
        <authorList>
            <person name="Franch-Gras L."/>
            <person name="Hahn C."/>
            <person name="Garcia-Roger E.M."/>
            <person name="Carmona M.J."/>
            <person name="Serra M."/>
            <person name="Gomez A."/>
        </authorList>
    </citation>
    <scope>NUCLEOTIDE SEQUENCE [LARGE SCALE GENOMIC DNA]</scope>
    <source>
        <strain evidence="1">HYR1</strain>
    </source>
</reference>
<dbReference type="Proteomes" id="UP000276133">
    <property type="component" value="Unassembled WGS sequence"/>
</dbReference>
<evidence type="ECO:0000313" key="2">
    <source>
        <dbReference type="Proteomes" id="UP000276133"/>
    </source>
</evidence>
<accession>A0A3M7SV17</accession>
<name>A0A3M7SV17_BRAPC</name>
<organism evidence="1 2">
    <name type="scientific">Brachionus plicatilis</name>
    <name type="common">Marine rotifer</name>
    <name type="synonym">Brachionus muelleri</name>
    <dbReference type="NCBI Taxonomy" id="10195"/>
    <lineage>
        <taxon>Eukaryota</taxon>
        <taxon>Metazoa</taxon>
        <taxon>Spiralia</taxon>
        <taxon>Gnathifera</taxon>
        <taxon>Rotifera</taxon>
        <taxon>Eurotatoria</taxon>
        <taxon>Monogononta</taxon>
        <taxon>Pseudotrocha</taxon>
        <taxon>Ploima</taxon>
        <taxon>Brachionidae</taxon>
        <taxon>Brachionus</taxon>
    </lineage>
</organism>
<sequence>MEFEGILKLMIYSIYHFNSKNPSLDMSYLLFNLELTAAEAHVLTTIKTTNYLLILFSKDKILSF</sequence>
<evidence type="ECO:0000313" key="1">
    <source>
        <dbReference type="EMBL" id="RNA39596.1"/>
    </source>
</evidence>
<gene>
    <name evidence="1" type="ORF">BpHYR1_051151</name>
</gene>
<keyword evidence="2" id="KW-1185">Reference proteome</keyword>
<comment type="caution">
    <text evidence="1">The sequence shown here is derived from an EMBL/GenBank/DDBJ whole genome shotgun (WGS) entry which is preliminary data.</text>
</comment>
<proteinExistence type="predicted"/>
<dbReference type="AlphaFoldDB" id="A0A3M7SV17"/>
<protein>
    <submittedName>
        <fullName evidence="1">Uncharacterized protein</fullName>
    </submittedName>
</protein>